<sequence length="49" mass="5476">IARPKTKCTAHQHSLLPETTVDWNGLPDNIVTITDNTKFRLALNPHSPL</sequence>
<dbReference type="EMBL" id="JABSTQ010007071">
    <property type="protein sequence ID" value="KAG0436275.1"/>
    <property type="molecule type" value="Genomic_DNA"/>
</dbReference>
<reference evidence="1 2" key="1">
    <citation type="journal article" date="2020" name="Cell">
        <title>Large-Scale Comparative Analyses of Tick Genomes Elucidate Their Genetic Diversity and Vector Capacities.</title>
        <authorList>
            <consortium name="Tick Genome and Microbiome Consortium (TIGMIC)"/>
            <person name="Jia N."/>
            <person name="Wang J."/>
            <person name="Shi W."/>
            <person name="Du L."/>
            <person name="Sun Y."/>
            <person name="Zhan W."/>
            <person name="Jiang J.F."/>
            <person name="Wang Q."/>
            <person name="Zhang B."/>
            <person name="Ji P."/>
            <person name="Bell-Sakyi L."/>
            <person name="Cui X.M."/>
            <person name="Yuan T.T."/>
            <person name="Jiang B.G."/>
            <person name="Yang W.F."/>
            <person name="Lam T.T."/>
            <person name="Chang Q.C."/>
            <person name="Ding S.J."/>
            <person name="Wang X.J."/>
            <person name="Zhu J.G."/>
            <person name="Ruan X.D."/>
            <person name="Zhao L."/>
            <person name="Wei J.T."/>
            <person name="Ye R.Z."/>
            <person name="Que T.C."/>
            <person name="Du C.H."/>
            <person name="Zhou Y.H."/>
            <person name="Cheng J.X."/>
            <person name="Dai P.F."/>
            <person name="Guo W.B."/>
            <person name="Han X.H."/>
            <person name="Huang E.J."/>
            <person name="Li L.F."/>
            <person name="Wei W."/>
            <person name="Gao Y.C."/>
            <person name="Liu J.Z."/>
            <person name="Shao H.Z."/>
            <person name="Wang X."/>
            <person name="Wang C.C."/>
            <person name="Yang T.C."/>
            <person name="Huo Q.B."/>
            <person name="Li W."/>
            <person name="Chen H.Y."/>
            <person name="Chen S.E."/>
            <person name="Zhou L.G."/>
            <person name="Ni X.B."/>
            <person name="Tian J.H."/>
            <person name="Sheng Y."/>
            <person name="Liu T."/>
            <person name="Pan Y.S."/>
            <person name="Xia L.Y."/>
            <person name="Li J."/>
            <person name="Zhao F."/>
            <person name="Cao W.C."/>
        </authorList>
    </citation>
    <scope>NUCLEOTIDE SEQUENCE [LARGE SCALE GENOMIC DNA]</scope>
    <source>
        <strain evidence="1">Iper-2018</strain>
    </source>
</reference>
<accession>A0AC60QLW9</accession>
<evidence type="ECO:0000313" key="2">
    <source>
        <dbReference type="Proteomes" id="UP000805193"/>
    </source>
</evidence>
<feature type="non-terminal residue" evidence="1">
    <location>
        <position position="1"/>
    </location>
</feature>
<proteinExistence type="predicted"/>
<keyword evidence="2" id="KW-1185">Reference proteome</keyword>
<dbReference type="Proteomes" id="UP000805193">
    <property type="component" value="Unassembled WGS sequence"/>
</dbReference>
<protein>
    <submittedName>
        <fullName evidence="1">Uncharacterized protein</fullName>
    </submittedName>
</protein>
<evidence type="ECO:0000313" key="1">
    <source>
        <dbReference type="EMBL" id="KAG0436275.1"/>
    </source>
</evidence>
<comment type="caution">
    <text evidence="1">The sequence shown here is derived from an EMBL/GenBank/DDBJ whole genome shotgun (WGS) entry which is preliminary data.</text>
</comment>
<name>A0AC60QLW9_IXOPE</name>
<gene>
    <name evidence="1" type="ORF">HPB47_018041</name>
</gene>
<organism evidence="1 2">
    <name type="scientific">Ixodes persulcatus</name>
    <name type="common">Taiga tick</name>
    <dbReference type="NCBI Taxonomy" id="34615"/>
    <lineage>
        <taxon>Eukaryota</taxon>
        <taxon>Metazoa</taxon>
        <taxon>Ecdysozoa</taxon>
        <taxon>Arthropoda</taxon>
        <taxon>Chelicerata</taxon>
        <taxon>Arachnida</taxon>
        <taxon>Acari</taxon>
        <taxon>Parasitiformes</taxon>
        <taxon>Ixodida</taxon>
        <taxon>Ixodoidea</taxon>
        <taxon>Ixodidae</taxon>
        <taxon>Ixodinae</taxon>
        <taxon>Ixodes</taxon>
    </lineage>
</organism>